<evidence type="ECO:0000256" key="1">
    <source>
        <dbReference type="SAM" id="MobiDB-lite"/>
    </source>
</evidence>
<proteinExistence type="predicted"/>
<sequence length="238" mass="28104">MDMLRKICDHPNLNTNSKLANLMALGICRRVTAKLLPGRLYLWELKELLLERGIIVDEPKALRWWRTKNIEKRKIGHSHLGKSLVLIGPPDTGAEMWVQSLGGKNIYEMKCFRREELGDHGCYEKMAEDAKYFVFEEPASTDHLVYINMRWLCVQFDYAAETNSEYCGLEKCPAIFLTSYDPRDGNKDRRDILDHMFDFIRIPEKIYRYDDKLAAQQEKEQEQKKEREQKKKQESHED</sequence>
<dbReference type="Proteomes" id="UP000287166">
    <property type="component" value="Unassembled WGS sequence"/>
</dbReference>
<organism evidence="2 3">
    <name type="scientific">Sparassis crispa</name>
    <dbReference type="NCBI Taxonomy" id="139825"/>
    <lineage>
        <taxon>Eukaryota</taxon>
        <taxon>Fungi</taxon>
        <taxon>Dikarya</taxon>
        <taxon>Basidiomycota</taxon>
        <taxon>Agaricomycotina</taxon>
        <taxon>Agaricomycetes</taxon>
        <taxon>Polyporales</taxon>
        <taxon>Sparassidaceae</taxon>
        <taxon>Sparassis</taxon>
    </lineage>
</organism>
<dbReference type="EMBL" id="BFAD01000014">
    <property type="protein sequence ID" value="GBE88628.1"/>
    <property type="molecule type" value="Genomic_DNA"/>
</dbReference>
<keyword evidence="3" id="KW-1185">Reference proteome</keyword>
<reference evidence="2 3" key="1">
    <citation type="journal article" date="2018" name="Sci. Rep.">
        <title>Genome sequence of the cauliflower mushroom Sparassis crispa (Hanabiratake) and its association with beneficial usage.</title>
        <authorList>
            <person name="Kiyama R."/>
            <person name="Furutani Y."/>
            <person name="Kawaguchi K."/>
            <person name="Nakanishi T."/>
        </authorList>
    </citation>
    <scope>NUCLEOTIDE SEQUENCE [LARGE SCALE GENOMIC DNA]</scope>
</reference>
<comment type="caution">
    <text evidence="2">The sequence shown here is derived from an EMBL/GenBank/DDBJ whole genome shotgun (WGS) entry which is preliminary data.</text>
</comment>
<evidence type="ECO:0000313" key="3">
    <source>
        <dbReference type="Proteomes" id="UP000287166"/>
    </source>
</evidence>
<dbReference type="InParanoid" id="A0A401H2J4"/>
<dbReference type="RefSeq" id="XP_027619541.1">
    <property type="nucleotide sequence ID" value="XM_027763740.1"/>
</dbReference>
<feature type="region of interest" description="Disordered" evidence="1">
    <location>
        <begin position="213"/>
        <end position="238"/>
    </location>
</feature>
<dbReference type="GeneID" id="38785545"/>
<accession>A0A401H2J4</accession>
<evidence type="ECO:0000313" key="2">
    <source>
        <dbReference type="EMBL" id="GBE88628.1"/>
    </source>
</evidence>
<name>A0A401H2J4_9APHY</name>
<gene>
    <name evidence="2" type="ORF">SCP_1400330</name>
</gene>
<protein>
    <submittedName>
        <fullName evidence="2">Uncharacterized protein</fullName>
    </submittedName>
</protein>
<dbReference type="AlphaFoldDB" id="A0A401H2J4"/>